<dbReference type="InterPro" id="IPR046533">
    <property type="entry name" value="DUF6598"/>
</dbReference>
<organism evidence="2 3">
    <name type="scientific">Urochloa decumbens</name>
    <dbReference type="NCBI Taxonomy" id="240449"/>
    <lineage>
        <taxon>Eukaryota</taxon>
        <taxon>Viridiplantae</taxon>
        <taxon>Streptophyta</taxon>
        <taxon>Embryophyta</taxon>
        <taxon>Tracheophyta</taxon>
        <taxon>Spermatophyta</taxon>
        <taxon>Magnoliopsida</taxon>
        <taxon>Liliopsida</taxon>
        <taxon>Poales</taxon>
        <taxon>Poaceae</taxon>
        <taxon>PACMAD clade</taxon>
        <taxon>Panicoideae</taxon>
        <taxon>Panicodae</taxon>
        <taxon>Paniceae</taxon>
        <taxon>Melinidinae</taxon>
        <taxon>Urochloa</taxon>
    </lineage>
</organism>
<reference evidence="2" key="1">
    <citation type="submission" date="2024-10" db="EMBL/GenBank/DDBJ databases">
        <authorList>
            <person name="Ryan C."/>
        </authorList>
    </citation>
    <scope>NUCLEOTIDE SEQUENCE [LARGE SCALE GENOMIC DNA]</scope>
</reference>
<evidence type="ECO:0000259" key="1">
    <source>
        <dbReference type="Pfam" id="PF20241"/>
    </source>
</evidence>
<feature type="domain" description="DUF6598" evidence="1">
    <location>
        <begin position="159"/>
        <end position="382"/>
    </location>
</feature>
<protein>
    <recommendedName>
        <fullName evidence="1">DUF6598 domain-containing protein</fullName>
    </recommendedName>
</protein>
<accession>A0ABC9G1Y6</accession>
<name>A0ABC9G1Y6_9POAL</name>
<dbReference type="Pfam" id="PF20241">
    <property type="entry name" value="DUF6598"/>
    <property type="match status" value="1"/>
</dbReference>
<dbReference type="Proteomes" id="UP001497457">
    <property type="component" value="Chromosome 8b"/>
</dbReference>
<keyword evidence="3" id="KW-1185">Reference proteome</keyword>
<dbReference type="EMBL" id="OZ075118">
    <property type="protein sequence ID" value="CAL5085842.1"/>
    <property type="molecule type" value="Genomic_DNA"/>
</dbReference>
<gene>
    <name evidence="2" type="ORF">URODEC1_LOCUS111252</name>
</gene>
<dbReference type="PANTHER" id="PTHR33065">
    <property type="entry name" value="OS07G0486400 PROTEIN"/>
    <property type="match status" value="1"/>
</dbReference>
<dbReference type="AlphaFoldDB" id="A0ABC9G1Y6"/>
<evidence type="ECO:0000313" key="3">
    <source>
        <dbReference type="Proteomes" id="UP001497457"/>
    </source>
</evidence>
<sequence>MENAEHWEDAKVKSEALRRRVIAEEQAVERSPGKAVDRRAQDPIEDEETFDLFAPMEIDEALTARLAKKPTFPPDAEAAAELRKAAMARELAWKKYNAECVESYEQMGSDSYAIGASKFRDNWNALWSRHYGPFEANTEICSMRFTDEPAPFGTSTSHTLQIFSAKVTGLRGGLTWPLDVFGMVAIRDTIDHRRNIVFDRERDNCQTLTKKDPYLVLTGPTRAVVLMDPVIIEVKLVVKGTVESEDKVLSYLAVEPDTSSTLYSKLLNMAYTSKLSTLEFTLAHIIFSVEATIFLRVIAGSWPDGFFGRFVASTASIDQDVVLLLHSGDKIFPCSDDGNVKLSRCVASVEVNGKLQVSVKAWKVANSGKGKYEVFMPEEANEDYVEEGGAHAPVTDSSVGIKVVFTPKEAYRSDDTLDLGFCKIKVTVVWSLISCNLA</sequence>
<dbReference type="PANTHER" id="PTHR33065:SF177">
    <property type="entry name" value="OS08G0141000 PROTEIN"/>
    <property type="match status" value="1"/>
</dbReference>
<proteinExistence type="predicted"/>
<evidence type="ECO:0000313" key="2">
    <source>
        <dbReference type="EMBL" id="CAL5085842.1"/>
    </source>
</evidence>